<protein>
    <recommendedName>
        <fullName evidence="9">V-type proton ATPase subunit a</fullName>
    </recommendedName>
</protein>
<gene>
    <name evidence="10" type="ORF">IMG5_116590</name>
</gene>
<feature type="transmembrane region" description="Helical" evidence="9">
    <location>
        <begin position="436"/>
        <end position="458"/>
    </location>
</feature>
<dbReference type="STRING" id="857967.G0QUE2"/>
<dbReference type="OMA" id="PKESAWE"/>
<dbReference type="GO" id="GO:0051117">
    <property type="term" value="F:ATPase binding"/>
    <property type="evidence" value="ECO:0007669"/>
    <property type="project" value="TreeGrafter"/>
</dbReference>
<evidence type="ECO:0000256" key="4">
    <source>
        <dbReference type="ARBA" id="ARBA00022692"/>
    </source>
</evidence>
<dbReference type="PANTHER" id="PTHR11629">
    <property type="entry name" value="VACUOLAR PROTON ATPASES"/>
    <property type="match status" value="1"/>
</dbReference>
<dbReference type="GeneID" id="14907296"/>
<dbReference type="eggNOG" id="KOG2189">
    <property type="taxonomic scope" value="Eukaryota"/>
</dbReference>
<name>G0QUE2_ICHMU</name>
<evidence type="ECO:0000256" key="9">
    <source>
        <dbReference type="RuleBase" id="RU361189"/>
    </source>
</evidence>
<keyword evidence="8 9" id="KW-0472">Membrane</keyword>
<feature type="transmembrane region" description="Helical" evidence="9">
    <location>
        <begin position="791"/>
        <end position="811"/>
    </location>
</feature>
<comment type="subcellular location">
    <subcellularLocation>
        <location evidence="1">Membrane</location>
        <topology evidence="1">Multi-pass membrane protein</topology>
    </subcellularLocation>
</comment>
<keyword evidence="4 9" id="KW-0812">Transmembrane</keyword>
<dbReference type="GO" id="GO:0000220">
    <property type="term" value="C:vacuolar proton-transporting V-type ATPase, V0 domain"/>
    <property type="evidence" value="ECO:0007669"/>
    <property type="project" value="InterPro"/>
</dbReference>
<reference evidence="10 11" key="1">
    <citation type="submission" date="2011-07" db="EMBL/GenBank/DDBJ databases">
        <authorList>
            <person name="Coyne R."/>
            <person name="Brami D."/>
            <person name="Johnson J."/>
            <person name="Hostetler J."/>
            <person name="Hannick L."/>
            <person name="Clark T."/>
            <person name="Cassidy-Hanley D."/>
            <person name="Inman J."/>
        </authorList>
    </citation>
    <scope>NUCLEOTIDE SEQUENCE [LARGE SCALE GENOMIC DNA]</scope>
    <source>
        <strain evidence="10 11">G5</strain>
    </source>
</reference>
<evidence type="ECO:0000256" key="5">
    <source>
        <dbReference type="ARBA" id="ARBA00022781"/>
    </source>
</evidence>
<evidence type="ECO:0000256" key="2">
    <source>
        <dbReference type="ARBA" id="ARBA00009904"/>
    </source>
</evidence>
<keyword evidence="6 9" id="KW-1133">Transmembrane helix</keyword>
<dbReference type="GO" id="GO:0016491">
    <property type="term" value="F:oxidoreductase activity"/>
    <property type="evidence" value="ECO:0007669"/>
    <property type="project" value="UniProtKB-KW"/>
</dbReference>
<evidence type="ECO:0000256" key="1">
    <source>
        <dbReference type="ARBA" id="ARBA00004141"/>
    </source>
</evidence>
<comment type="similarity">
    <text evidence="2 9">Belongs to the V-ATPase 116 kDa subunit family.</text>
</comment>
<evidence type="ECO:0000256" key="7">
    <source>
        <dbReference type="ARBA" id="ARBA00023065"/>
    </source>
</evidence>
<feature type="transmembrane region" description="Helical" evidence="9">
    <location>
        <begin position="470"/>
        <end position="492"/>
    </location>
</feature>
<dbReference type="GO" id="GO:0007035">
    <property type="term" value="P:vacuolar acidification"/>
    <property type="evidence" value="ECO:0007669"/>
    <property type="project" value="TreeGrafter"/>
</dbReference>
<dbReference type="RefSeq" id="XP_004034648.1">
    <property type="nucleotide sequence ID" value="XM_004034600.1"/>
</dbReference>
<dbReference type="Pfam" id="PF01496">
    <property type="entry name" value="V_ATPase_I"/>
    <property type="match status" value="1"/>
</dbReference>
<keyword evidence="3 9" id="KW-0813">Transport</keyword>
<keyword evidence="5 9" id="KW-0375">Hydrogen ion transport</keyword>
<dbReference type="EMBL" id="GL983910">
    <property type="protein sequence ID" value="EGR31162.1"/>
    <property type="molecule type" value="Genomic_DNA"/>
</dbReference>
<dbReference type="Proteomes" id="UP000008983">
    <property type="component" value="Unassembled WGS sequence"/>
</dbReference>
<dbReference type="InterPro" id="IPR026028">
    <property type="entry name" value="V-type_ATPase_116kDa_su_euka"/>
</dbReference>
<feature type="transmembrane region" description="Helical" evidence="9">
    <location>
        <begin position="666"/>
        <end position="686"/>
    </location>
</feature>
<evidence type="ECO:0000313" key="11">
    <source>
        <dbReference type="Proteomes" id="UP000008983"/>
    </source>
</evidence>
<feature type="transmembrane region" description="Helical" evidence="9">
    <location>
        <begin position="585"/>
        <end position="603"/>
    </location>
</feature>
<evidence type="ECO:0000256" key="6">
    <source>
        <dbReference type="ARBA" id="ARBA00022989"/>
    </source>
</evidence>
<dbReference type="FunCoup" id="G0QUE2">
    <property type="interactions" value="65"/>
</dbReference>
<organism evidence="10 11">
    <name type="scientific">Ichthyophthirius multifiliis</name>
    <name type="common">White spot disease agent</name>
    <name type="synonym">Ich</name>
    <dbReference type="NCBI Taxonomy" id="5932"/>
    <lineage>
        <taxon>Eukaryota</taxon>
        <taxon>Sar</taxon>
        <taxon>Alveolata</taxon>
        <taxon>Ciliophora</taxon>
        <taxon>Intramacronucleata</taxon>
        <taxon>Oligohymenophorea</taxon>
        <taxon>Hymenostomatida</taxon>
        <taxon>Ophryoglenina</taxon>
        <taxon>Ichthyophthirius</taxon>
    </lineage>
</organism>
<keyword evidence="11" id="KW-1185">Reference proteome</keyword>
<dbReference type="PIRSF" id="PIRSF001293">
    <property type="entry name" value="ATP6V0A1"/>
    <property type="match status" value="1"/>
</dbReference>
<sequence>MSLLRSDQMGYYNIVMPRESAWEILNELGQLSTVQFIDQHPSESLFQRAFSKDVKRTEDIYAQIQAMEIEMQKYQKRVVKCSDIKQYFDNLRVYLNSRGKAEHTYINDVEEEVSLKYGQFNEQQFNYDSLIARYQSLVEYRSVLRKCKEILGDQIYFRAKNISTNPTNLQDITNQASIQQNEESQDFQDGSLTYLAGAIDAQDVLRFKKVIFRATKGNNWTFTSDILHEAVYKGGSFNMIRQKLNRICDSFNASKYSLPQDGNGYSMKLLEIENYITDTRNVIIFLIQLKKIKKKLITMTRQAINSILDDWVLMRPGCNYSYIEELRLFVLKEKLLYHNFNLLTQKYTIFSGYFWCPKQQDSVIYNALEQLRIRKPNIAGGQVQEVKIPEDLGPPTHFRTNDFTAPFQEIVNTYGIPRYREVNPGLFCVSMFPLKFGIMFGDIGHGGALLAFGAFLIHKGKDLLRTPLEGFYSIRYLLALMGFFAFYCGIIYNDFLSLPINLFGTCYKNVGEAETEQIEGCVYPVGFDPKWYIANNELNFFNSYKMKLAVTFGVAQMVWGIFLKGVNCVHFGLWVDLIFEQLPQMVFMFSTFGIFLYFQFFKIKIKGYMCFMFIFKWTIHYQEGYMAPSIINQMINLPLKLGKVSQTGGQDTPLFQNIEFQEKLQYNLLIISVCCVPIMLLVKPLVFLCKPKKKSEAKSQQEQQLLNKEDQDEHKHVESHAAAGHGHSDDFGEIFVHQIIETIEFVLGSISNTASYLRLWALSLAHSQLAKVFFEKTIGGGIAGGSALQVIIGWFIFLNISIAVLMCMDLMECFLHALRLQWVEFQNKFFKADGYKFIPFSFYQVLLDSQNEQQ</sequence>
<keyword evidence="10" id="KW-0560">Oxidoreductase</keyword>
<proteinExistence type="inferred from homology"/>
<dbReference type="PANTHER" id="PTHR11629:SF63">
    <property type="entry name" value="V-TYPE PROTON ATPASE SUBUNIT A"/>
    <property type="match status" value="1"/>
</dbReference>
<evidence type="ECO:0000313" key="10">
    <source>
        <dbReference type="EMBL" id="EGR31162.1"/>
    </source>
</evidence>
<dbReference type="InParanoid" id="G0QUE2"/>
<dbReference type="AlphaFoldDB" id="G0QUE2"/>
<evidence type="ECO:0000256" key="3">
    <source>
        <dbReference type="ARBA" id="ARBA00022448"/>
    </source>
</evidence>
<dbReference type="InterPro" id="IPR002490">
    <property type="entry name" value="V-ATPase_116kDa_su"/>
</dbReference>
<accession>G0QUE2</accession>
<evidence type="ECO:0000256" key="8">
    <source>
        <dbReference type="ARBA" id="ARBA00023136"/>
    </source>
</evidence>
<dbReference type="OrthoDB" id="10264220at2759"/>
<keyword evidence="7 9" id="KW-0406">Ion transport</keyword>
<comment type="function">
    <text evidence="9">Essential component of the vacuolar proton pump (V-ATPase), a multimeric enzyme that catalyzes the translocation of protons across the membranes. Required for assembly and activity of the V-ATPase.</text>
</comment>
<dbReference type="GO" id="GO:0046961">
    <property type="term" value="F:proton-transporting ATPase activity, rotational mechanism"/>
    <property type="evidence" value="ECO:0007669"/>
    <property type="project" value="InterPro"/>
</dbReference>